<evidence type="ECO:0000256" key="1">
    <source>
        <dbReference type="SAM" id="MobiDB-lite"/>
    </source>
</evidence>
<sequence length="300" mass="32375">MHVYSQYHIEDRNNLRQKIGFTKWKSLSRATGRHVAAQPESLARQRLGRRAGARAGADGGAAGEEPRELAHGPDLHLQSLDVVGGFLEYHRQRLLPAAGDQPAEEPHLPLHGRYPLPPQPRHTHPRLPRPPGRRRRRRHRSRGPLPLPELANPDPARQDGPAPPRPPLGRRRQGPVGRLADGPPAAAAAASHSSAAAAPGLGQGAEEVGGEDLLLGLGLPLGGQTPGLGLGLGLSLSLLLPPPRLSLPRPVGTGGGWVARPDRIRRDQGRRHRTRWVDPIPGSSIQTRKRVSESQNFAAF</sequence>
<reference evidence="2" key="1">
    <citation type="submission" date="2013-07" db="EMBL/GenBank/DDBJ databases">
        <title>The genome of Eucalyptus grandis.</title>
        <authorList>
            <person name="Schmutz J."/>
            <person name="Hayes R."/>
            <person name="Myburg A."/>
            <person name="Tuskan G."/>
            <person name="Grattapaglia D."/>
            <person name="Rokhsar D.S."/>
        </authorList>
    </citation>
    <scope>NUCLEOTIDE SEQUENCE</scope>
    <source>
        <tissue evidence="2">Leaf extractions</tissue>
    </source>
</reference>
<dbReference type="Gramene" id="KCW61311">
    <property type="protein sequence ID" value="KCW61311"/>
    <property type="gene ID" value="EUGRSUZ_H04060"/>
</dbReference>
<proteinExistence type="predicted"/>
<gene>
    <name evidence="2" type="ORF">EUGRSUZ_H04060</name>
</gene>
<feature type="compositionally biased region" description="Basic residues" evidence="1">
    <location>
        <begin position="121"/>
        <end position="142"/>
    </location>
</feature>
<evidence type="ECO:0000313" key="2">
    <source>
        <dbReference type="EMBL" id="KCW61311.1"/>
    </source>
</evidence>
<feature type="region of interest" description="Disordered" evidence="1">
    <location>
        <begin position="245"/>
        <end position="271"/>
    </location>
</feature>
<feature type="region of interest" description="Disordered" evidence="1">
    <location>
        <begin position="28"/>
        <end position="70"/>
    </location>
</feature>
<name>A0A059B5X3_EUCGR</name>
<feature type="region of interest" description="Disordered" evidence="1">
    <location>
        <begin position="100"/>
        <end position="204"/>
    </location>
</feature>
<dbReference type="AlphaFoldDB" id="A0A059B5X3"/>
<organism evidence="2">
    <name type="scientific">Eucalyptus grandis</name>
    <name type="common">Flooded gum</name>
    <dbReference type="NCBI Taxonomy" id="71139"/>
    <lineage>
        <taxon>Eukaryota</taxon>
        <taxon>Viridiplantae</taxon>
        <taxon>Streptophyta</taxon>
        <taxon>Embryophyta</taxon>
        <taxon>Tracheophyta</taxon>
        <taxon>Spermatophyta</taxon>
        <taxon>Magnoliopsida</taxon>
        <taxon>eudicotyledons</taxon>
        <taxon>Gunneridae</taxon>
        <taxon>Pentapetalae</taxon>
        <taxon>rosids</taxon>
        <taxon>malvids</taxon>
        <taxon>Myrtales</taxon>
        <taxon>Myrtaceae</taxon>
        <taxon>Myrtoideae</taxon>
        <taxon>Eucalypteae</taxon>
        <taxon>Eucalyptus</taxon>
    </lineage>
</organism>
<accession>A0A059B5X3</accession>
<protein>
    <submittedName>
        <fullName evidence="2">Uncharacterized protein</fullName>
    </submittedName>
</protein>
<dbReference type="InParanoid" id="A0A059B5X3"/>
<feature type="compositionally biased region" description="Low complexity" evidence="1">
    <location>
        <begin position="174"/>
        <end position="199"/>
    </location>
</feature>
<dbReference type="EMBL" id="KK198760">
    <property type="protein sequence ID" value="KCW61311.1"/>
    <property type="molecule type" value="Genomic_DNA"/>
</dbReference>